<sequence>MINQDEDRNTKNNEQEIKLGYADVSLKTTEYYHDNIIDVYAQISNLTARNADVELKVYEDSLDGDIVFQRTIKDVTNADSVVVPFELDRSKMNVTPGKDKLYIVKVTTEDEVCTGDNQYLLLLPTLESEITGVQICDGRANLTYDYDTNKNKSYQLTATTTLTGVKANVNWSSSNNAVATIDASSGNLTIKGTGTAIITTKADDSAKATVTVTVKSVDKTAPKNVKVNSVKVDSVTLSWNALTAVSNKGKFTKVSTVKNAKKTTFLDKKVSSKKTYYYKVRAYKTVKGKKIYGAYSVVKKVKCK</sequence>
<evidence type="ECO:0000313" key="3">
    <source>
        <dbReference type="Proteomes" id="UP000284051"/>
    </source>
</evidence>
<protein>
    <recommendedName>
        <fullName evidence="1">BIG2 domain-containing protein</fullName>
    </recommendedName>
</protein>
<feature type="domain" description="BIG2" evidence="1">
    <location>
        <begin position="129"/>
        <end position="212"/>
    </location>
</feature>
<comment type="caution">
    <text evidence="2">The sequence shown here is derived from an EMBL/GenBank/DDBJ whole genome shotgun (WGS) entry which is preliminary data.</text>
</comment>
<dbReference type="Gene3D" id="2.60.40.10">
    <property type="entry name" value="Immunoglobulins"/>
    <property type="match status" value="1"/>
</dbReference>
<accession>A0A3R6KIW8</accession>
<dbReference type="InterPro" id="IPR008964">
    <property type="entry name" value="Invasin/intimin_cell_adhesion"/>
</dbReference>
<dbReference type="Gene3D" id="2.60.40.1080">
    <property type="match status" value="1"/>
</dbReference>
<dbReference type="RefSeq" id="WP_006858337.1">
    <property type="nucleotide sequence ID" value="NZ_CP102289.1"/>
</dbReference>
<gene>
    <name evidence="2" type="ORF">DW264_01760</name>
</gene>
<name>A0A3R6KIW8_9FIRM</name>
<reference evidence="2 3" key="1">
    <citation type="submission" date="2018-08" db="EMBL/GenBank/DDBJ databases">
        <title>A genome reference for cultivated species of the human gut microbiota.</title>
        <authorList>
            <person name="Zou Y."/>
            <person name="Xue W."/>
            <person name="Luo G."/>
        </authorList>
    </citation>
    <scope>NUCLEOTIDE SEQUENCE [LARGE SCALE GENOMIC DNA]</scope>
    <source>
        <strain evidence="2 3">AM22-21LB</strain>
    </source>
</reference>
<dbReference type="AlphaFoldDB" id="A0A3R6KIW8"/>
<dbReference type="SUPFAM" id="SSF49265">
    <property type="entry name" value="Fibronectin type III"/>
    <property type="match status" value="1"/>
</dbReference>
<dbReference type="SMART" id="SM00635">
    <property type="entry name" value="BID_2"/>
    <property type="match status" value="1"/>
</dbReference>
<dbReference type="InterPro" id="IPR003343">
    <property type="entry name" value="Big_2"/>
</dbReference>
<organism evidence="2 3">
    <name type="scientific">Roseburia intestinalis</name>
    <dbReference type="NCBI Taxonomy" id="166486"/>
    <lineage>
        <taxon>Bacteria</taxon>
        <taxon>Bacillati</taxon>
        <taxon>Bacillota</taxon>
        <taxon>Clostridia</taxon>
        <taxon>Lachnospirales</taxon>
        <taxon>Lachnospiraceae</taxon>
        <taxon>Roseburia</taxon>
    </lineage>
</organism>
<dbReference type="EMBL" id="QRID01000002">
    <property type="protein sequence ID" value="RHG30210.1"/>
    <property type="molecule type" value="Genomic_DNA"/>
</dbReference>
<dbReference type="Proteomes" id="UP000284051">
    <property type="component" value="Unassembled WGS sequence"/>
</dbReference>
<evidence type="ECO:0000259" key="1">
    <source>
        <dbReference type="SMART" id="SM00635"/>
    </source>
</evidence>
<proteinExistence type="predicted"/>
<dbReference type="SUPFAM" id="SSF49373">
    <property type="entry name" value="Invasin/intimin cell-adhesion fragments"/>
    <property type="match status" value="1"/>
</dbReference>
<evidence type="ECO:0000313" key="2">
    <source>
        <dbReference type="EMBL" id="RHG30210.1"/>
    </source>
</evidence>
<dbReference type="InterPro" id="IPR036116">
    <property type="entry name" value="FN3_sf"/>
</dbReference>
<dbReference type="InterPro" id="IPR013783">
    <property type="entry name" value="Ig-like_fold"/>
</dbReference>